<feature type="chain" id="PRO_5035932052" description="Glycosyltransferase RgtA/B/C/D-like domain-containing protein" evidence="2">
    <location>
        <begin position="21"/>
        <end position="346"/>
    </location>
</feature>
<dbReference type="EMBL" id="CP095053">
    <property type="protein sequence ID" value="UOR04643.1"/>
    <property type="molecule type" value="Genomic_DNA"/>
</dbReference>
<dbReference type="KEGG" id="haei:MUN82_17045"/>
<feature type="transmembrane region" description="Helical" evidence="1">
    <location>
        <begin position="259"/>
        <end position="277"/>
    </location>
</feature>
<evidence type="ECO:0000313" key="3">
    <source>
        <dbReference type="EMBL" id="UOR04643.1"/>
    </source>
</evidence>
<keyword evidence="1" id="KW-0812">Transmembrane</keyword>
<dbReference type="RefSeq" id="WP_245092410.1">
    <property type="nucleotide sequence ID" value="NZ_CP095053.1"/>
</dbReference>
<keyword evidence="4" id="KW-1185">Reference proteome</keyword>
<sequence length="346" mass="37784">MLRHLSATACVFLLCTALLAGNSYVWLVNHVPNGDAVHYLLMAEGHFERVNSFHRYRVLVPMLANALAQIIVWTRTIGGGTSTTLALGFSFYVLNTLLLASASTFIYRTARIGGASFTSACCGALAVISSGMAMYITGSALIDSLAICTVAVLFYALTARHKWLLFCSIVIMLLAKEQLVVLLPVAFYYGRFASWMQRITAISLSFLLLFVCRYQLDILYPITPQSPSSGIVQVMVSHIQDHVLSTCIYLFTWKGLGDILVAFGGFTLLIPIGFTGGKASRRAWLSHMPAVSGPFLLCVVIFVLLSGDVARMTFYAAPCFGVAIALILQYHPAFIALRRRLLASIA</sequence>
<dbReference type="Proteomes" id="UP000829925">
    <property type="component" value="Chromosome"/>
</dbReference>
<feature type="transmembrane region" description="Helical" evidence="1">
    <location>
        <begin position="312"/>
        <end position="330"/>
    </location>
</feature>
<organism evidence="3 4">
    <name type="scientific">Hymenobacter aerilatus</name>
    <dbReference type="NCBI Taxonomy" id="2932251"/>
    <lineage>
        <taxon>Bacteria</taxon>
        <taxon>Pseudomonadati</taxon>
        <taxon>Bacteroidota</taxon>
        <taxon>Cytophagia</taxon>
        <taxon>Cytophagales</taxon>
        <taxon>Hymenobacteraceae</taxon>
        <taxon>Hymenobacter</taxon>
    </lineage>
</organism>
<gene>
    <name evidence="3" type="ORF">MUN82_17045</name>
</gene>
<keyword evidence="1" id="KW-1133">Transmembrane helix</keyword>
<proteinExistence type="predicted"/>
<reference evidence="3 4" key="1">
    <citation type="submission" date="2022-04" db="EMBL/GenBank/DDBJ databases">
        <title>Hymenobacter sp. isolated from the air.</title>
        <authorList>
            <person name="Won M."/>
            <person name="Lee C.-M."/>
            <person name="Woen H.-Y."/>
            <person name="Kwon S.-W."/>
        </authorList>
    </citation>
    <scope>NUCLEOTIDE SEQUENCE [LARGE SCALE GENOMIC DNA]</scope>
    <source>
        <strain evidence="4">5413 J-13</strain>
    </source>
</reference>
<keyword evidence="1" id="KW-0472">Membrane</keyword>
<feature type="transmembrane region" description="Helical" evidence="1">
    <location>
        <begin position="284"/>
        <end position="306"/>
    </location>
</feature>
<evidence type="ECO:0000313" key="4">
    <source>
        <dbReference type="Proteomes" id="UP000829925"/>
    </source>
</evidence>
<evidence type="ECO:0008006" key="5">
    <source>
        <dbReference type="Google" id="ProtNLM"/>
    </source>
</evidence>
<name>A0A8T9SV88_9BACT</name>
<feature type="transmembrane region" description="Helical" evidence="1">
    <location>
        <begin position="140"/>
        <end position="157"/>
    </location>
</feature>
<keyword evidence="2" id="KW-0732">Signal</keyword>
<evidence type="ECO:0000256" key="1">
    <source>
        <dbReference type="SAM" id="Phobius"/>
    </source>
</evidence>
<dbReference type="AlphaFoldDB" id="A0A8T9SV88"/>
<protein>
    <recommendedName>
        <fullName evidence="5">Glycosyltransferase RgtA/B/C/D-like domain-containing protein</fullName>
    </recommendedName>
</protein>
<feature type="transmembrane region" description="Helical" evidence="1">
    <location>
        <begin position="163"/>
        <end position="187"/>
    </location>
</feature>
<accession>A0A8T9SV88</accession>
<feature type="transmembrane region" description="Helical" evidence="1">
    <location>
        <begin position="85"/>
        <end position="106"/>
    </location>
</feature>
<feature type="transmembrane region" description="Helical" evidence="1">
    <location>
        <begin position="112"/>
        <end position="133"/>
    </location>
</feature>
<feature type="signal peptide" evidence="2">
    <location>
        <begin position="1"/>
        <end position="20"/>
    </location>
</feature>
<evidence type="ECO:0000256" key="2">
    <source>
        <dbReference type="SAM" id="SignalP"/>
    </source>
</evidence>